<proteinExistence type="inferred from homology"/>
<dbReference type="RefSeq" id="WP_228233764.1">
    <property type="nucleotide sequence ID" value="NZ_JAJGNA010000008.1"/>
</dbReference>
<comment type="caution">
    <text evidence="18">The sequence shown here is derived from an EMBL/GenBank/DDBJ whole genome shotgun (WGS) entry which is preliminary data.</text>
</comment>
<dbReference type="FunFam" id="3.30.2010.30:FF:000002">
    <property type="entry name" value="Putative aminopeptidase N"/>
    <property type="match status" value="1"/>
</dbReference>
<evidence type="ECO:0000259" key="16">
    <source>
        <dbReference type="Pfam" id="PF17432"/>
    </source>
</evidence>
<dbReference type="GO" id="GO:0008237">
    <property type="term" value="F:metallopeptidase activity"/>
    <property type="evidence" value="ECO:0007669"/>
    <property type="project" value="UniProtKB-UniRule"/>
</dbReference>
<dbReference type="CDD" id="cd09600">
    <property type="entry name" value="M1_APN"/>
    <property type="match status" value="1"/>
</dbReference>
<dbReference type="Pfam" id="PF11940">
    <property type="entry name" value="DUF3458"/>
    <property type="match status" value="1"/>
</dbReference>
<dbReference type="Gene3D" id="2.60.40.1730">
    <property type="entry name" value="tricorn interacting facor f3 domain"/>
    <property type="match status" value="1"/>
</dbReference>
<dbReference type="GO" id="GO:0006508">
    <property type="term" value="P:proteolysis"/>
    <property type="evidence" value="ECO:0007669"/>
    <property type="project" value="UniProtKB-UniRule"/>
</dbReference>
<keyword evidence="11" id="KW-0482">Metalloprotease</keyword>
<dbReference type="AlphaFoldDB" id="A0A9Q3UNC6"/>
<evidence type="ECO:0000256" key="9">
    <source>
        <dbReference type="ARBA" id="ARBA00022801"/>
    </source>
</evidence>
<reference evidence="18" key="1">
    <citation type="submission" date="2021-10" db="EMBL/GenBank/DDBJ databases">
        <title>The diversity and Nitrogen Metabolism of Culturable Nitrate-Utilizing Bacteria Within the Oxygen Minimum Zone of the Changjiang (Yangtze River)Estuary.</title>
        <authorList>
            <person name="Zhang D."/>
            <person name="Zheng J."/>
            <person name="Liu S."/>
            <person name="He W."/>
        </authorList>
    </citation>
    <scope>NUCLEOTIDE SEQUENCE</scope>
    <source>
        <strain evidence="18">FXH-223</strain>
    </source>
</reference>
<evidence type="ECO:0000256" key="11">
    <source>
        <dbReference type="ARBA" id="ARBA00023049"/>
    </source>
</evidence>
<feature type="domain" description="Aminopeptidase N-like N-terminal" evidence="17">
    <location>
        <begin position="103"/>
        <end position="194"/>
    </location>
</feature>
<dbReference type="GO" id="GO:0008270">
    <property type="term" value="F:zinc ion binding"/>
    <property type="evidence" value="ECO:0007669"/>
    <property type="project" value="InterPro"/>
</dbReference>
<protein>
    <recommendedName>
        <fullName evidence="5 13">Aminopeptidase N</fullName>
        <ecNumber evidence="4 13">3.4.11.2</ecNumber>
    </recommendedName>
</protein>
<name>A0A9Q3UNC6_9GAMM</name>
<evidence type="ECO:0000256" key="6">
    <source>
        <dbReference type="ARBA" id="ARBA00022438"/>
    </source>
</evidence>
<dbReference type="InterPro" id="IPR035414">
    <property type="entry name" value="Peptidase_M1_pepN_Ig-like"/>
</dbReference>
<dbReference type="InterPro" id="IPR012779">
    <property type="entry name" value="Peptidase_M1_pepN"/>
</dbReference>
<dbReference type="SUPFAM" id="SSF63737">
    <property type="entry name" value="Leukotriene A4 hydrolase N-terminal domain"/>
    <property type="match status" value="1"/>
</dbReference>
<dbReference type="PANTHER" id="PTHR46322">
    <property type="entry name" value="PUROMYCIN-SENSITIVE AMINOPEPTIDASE"/>
    <property type="match status" value="1"/>
</dbReference>
<evidence type="ECO:0000256" key="1">
    <source>
        <dbReference type="ARBA" id="ARBA00000098"/>
    </source>
</evidence>
<evidence type="ECO:0000256" key="2">
    <source>
        <dbReference type="ARBA" id="ARBA00001947"/>
    </source>
</evidence>
<feature type="domain" description="Peptidase M1 alanyl aminopeptidase Ig-like fold" evidence="15">
    <location>
        <begin position="452"/>
        <end position="549"/>
    </location>
</feature>
<feature type="domain" description="Peptidase M1 alanyl aminopeptidase C-terminal" evidence="16">
    <location>
        <begin position="553"/>
        <end position="875"/>
    </location>
</feature>
<dbReference type="PANTHER" id="PTHR46322:SF1">
    <property type="entry name" value="PUROMYCIN-SENSITIVE AMINOPEPTIDASE"/>
    <property type="match status" value="1"/>
</dbReference>
<dbReference type="Pfam" id="PF17900">
    <property type="entry name" value="Peptidase_M1_N"/>
    <property type="match status" value="1"/>
</dbReference>
<evidence type="ECO:0000259" key="15">
    <source>
        <dbReference type="Pfam" id="PF11940"/>
    </source>
</evidence>
<dbReference type="Pfam" id="PF01433">
    <property type="entry name" value="Peptidase_M1"/>
    <property type="match status" value="1"/>
</dbReference>
<evidence type="ECO:0000256" key="5">
    <source>
        <dbReference type="ARBA" id="ARBA00015611"/>
    </source>
</evidence>
<keyword evidence="9 18" id="KW-0378">Hydrolase</keyword>
<evidence type="ECO:0000256" key="7">
    <source>
        <dbReference type="ARBA" id="ARBA00022670"/>
    </source>
</evidence>
<sequence length="877" mass="97200">MRDGQPNPVTRLADYQPPAFLVPDTRLDVDLRDGETRVTAHLKLERNPARADRPDELVLDGDHLDLRSVVLDGRELAPGDDYRLEGPRLIIPGVPEAFSLTTEVRIEPEKNTALEGLYRSNGMYCTQCEAEGFRRITFFPDRPDVLSRFTTTIHADKGAYPLLLSNGNPVDAGDEADGRHFATWEDPFPKPCYLFALVAGDLACLADTFTTASGRDVALRLYAEHRDLDKLDHAMDSLKRSMAWDEKVFGREYDLDIFQIVAVSHFNMGAMENKGLNIFNTSCVLAHPATTTDAGFERVESVVAHEYFHNWSGNRVTCRDWFQLSLKEGFTVFRDQEFSSDMNSRAVVRVENVDFLVNHQFPEDQGPMAHPVRPAEYQKIDNFYTLTVYEKGAEIVRMQSQLLGAEDFRRATDLYFERFDGQAVTCDDFVACMEQVSGLDLAQFKRWYAQAGTPVLTVEDEYVDGEYRLTFEQHTPPTPGQPDKAPLMVPVKLALLDGEGRALPLDDQGRKETVVILREARETRAFPVPARPTPSLLRGFSAPVSLRYDFDERQLNTLLAHDSDGFCRWDAAQRLYFAALARVVDGGETPADQVARLTPVIEQVIARADEDPAQAALLLTLPTENAVGDRHTPLHPQRVHAAVSGLRATLGEALADAWWRLAEGLRESDYQGDGAAMGRRRLRQVALGYLAAAAGAGQVDPEPLVAHLSDTLAAPTCMTEELGALRALVHNRLPGHDAALKAFGERWKDEPLVMDQWFGVQATVPGADTVDRAEALLAHPAFEWTLPNRVRAVIATLVNANPSAFHAPDGSGYRLFARALKKLDGINPQIAARLANGGARLKRLEPGLAQQLGDALRDLRPGASANLAEVLDRILDA</sequence>
<comment type="cofactor">
    <cofactor evidence="2">
        <name>Zn(2+)</name>
        <dbReference type="ChEBI" id="CHEBI:29105"/>
    </cofactor>
</comment>
<evidence type="ECO:0000259" key="14">
    <source>
        <dbReference type="Pfam" id="PF01433"/>
    </source>
</evidence>
<keyword evidence="19" id="KW-1185">Reference proteome</keyword>
<dbReference type="InterPro" id="IPR014782">
    <property type="entry name" value="Peptidase_M1_dom"/>
</dbReference>
<accession>A0A9Q3UNC6</accession>
<dbReference type="NCBIfam" id="TIGR02414">
    <property type="entry name" value="pepN_proteo"/>
    <property type="match status" value="1"/>
</dbReference>
<evidence type="ECO:0000256" key="4">
    <source>
        <dbReference type="ARBA" id="ARBA00012564"/>
    </source>
</evidence>
<dbReference type="Pfam" id="PF17432">
    <property type="entry name" value="DUF3458_C"/>
    <property type="match status" value="1"/>
</dbReference>
<dbReference type="Gene3D" id="2.60.40.1840">
    <property type="match status" value="1"/>
</dbReference>
<dbReference type="SUPFAM" id="SSF55486">
    <property type="entry name" value="Metalloproteases ('zincins'), catalytic domain"/>
    <property type="match status" value="1"/>
</dbReference>
<feature type="domain" description="Peptidase M1 membrane alanine aminopeptidase" evidence="14">
    <location>
        <begin position="234"/>
        <end position="447"/>
    </location>
</feature>
<dbReference type="EMBL" id="JAJGNA010000008">
    <property type="protein sequence ID" value="MCC4308634.1"/>
    <property type="molecule type" value="Genomic_DNA"/>
</dbReference>
<evidence type="ECO:0000256" key="3">
    <source>
        <dbReference type="ARBA" id="ARBA00010136"/>
    </source>
</evidence>
<dbReference type="InterPro" id="IPR042097">
    <property type="entry name" value="Aminopeptidase_N-like_N_sf"/>
</dbReference>
<dbReference type="FunFam" id="2.60.40.1730:FF:000005">
    <property type="entry name" value="Aminopeptidase N"/>
    <property type="match status" value="1"/>
</dbReference>
<comment type="similarity">
    <text evidence="3">Belongs to the peptidase M1 family.</text>
</comment>
<gene>
    <name evidence="18" type="primary">pepN</name>
    <name evidence="18" type="ORF">LL252_08610</name>
</gene>
<organism evidence="18 19">
    <name type="scientific">Alloalcanivorax marinus</name>
    <dbReference type="NCBI Taxonomy" id="1177169"/>
    <lineage>
        <taxon>Bacteria</taxon>
        <taxon>Pseudomonadati</taxon>
        <taxon>Pseudomonadota</taxon>
        <taxon>Gammaproteobacteria</taxon>
        <taxon>Oceanospirillales</taxon>
        <taxon>Alcanivoracaceae</taxon>
        <taxon>Alloalcanivorax</taxon>
    </lineage>
</organism>
<keyword evidence="10" id="KW-0862">Zinc</keyword>
<evidence type="ECO:0000256" key="12">
    <source>
        <dbReference type="ARBA" id="ARBA00059739"/>
    </source>
</evidence>
<dbReference type="PRINTS" id="PR00756">
    <property type="entry name" value="ALADIPTASE"/>
</dbReference>
<keyword evidence="7" id="KW-0645">Protease</keyword>
<dbReference type="EC" id="3.4.11.2" evidence="4 13"/>
<dbReference type="Gene3D" id="1.25.50.10">
    <property type="entry name" value="Peptidase M1, alanyl aminopeptidase, C-terminal domain"/>
    <property type="match status" value="1"/>
</dbReference>
<evidence type="ECO:0000256" key="13">
    <source>
        <dbReference type="NCBIfam" id="TIGR02414"/>
    </source>
</evidence>
<dbReference type="Proteomes" id="UP001108027">
    <property type="component" value="Unassembled WGS sequence"/>
</dbReference>
<comment type="function">
    <text evidence="12">Aminopeptidase N is involved in the degradation of intracellular peptides generated by protein breakdown during normal growth as well as in response to nutrient starvation.</text>
</comment>
<evidence type="ECO:0000256" key="8">
    <source>
        <dbReference type="ARBA" id="ARBA00022723"/>
    </source>
</evidence>
<dbReference type="InterPro" id="IPR037144">
    <property type="entry name" value="Peptidase_M1_pepN_C_sf"/>
</dbReference>
<evidence type="ECO:0000313" key="18">
    <source>
        <dbReference type="EMBL" id="MCC4308634.1"/>
    </source>
</evidence>
<evidence type="ECO:0000259" key="17">
    <source>
        <dbReference type="Pfam" id="PF17900"/>
    </source>
</evidence>
<dbReference type="InterPro" id="IPR038438">
    <property type="entry name" value="PepN_Ig-like_sf"/>
</dbReference>
<dbReference type="Gene3D" id="1.10.390.10">
    <property type="entry name" value="Neutral Protease Domain 2"/>
    <property type="match status" value="1"/>
</dbReference>
<dbReference type="Gene3D" id="3.30.2010.30">
    <property type="match status" value="1"/>
</dbReference>
<dbReference type="InterPro" id="IPR001930">
    <property type="entry name" value="Peptidase_M1"/>
</dbReference>
<evidence type="ECO:0000313" key="19">
    <source>
        <dbReference type="Proteomes" id="UP001108027"/>
    </source>
</evidence>
<keyword evidence="8" id="KW-0479">Metal-binding</keyword>
<dbReference type="InterPro" id="IPR027268">
    <property type="entry name" value="Peptidase_M4/M1_CTD_sf"/>
</dbReference>
<keyword evidence="6 18" id="KW-0031">Aminopeptidase</keyword>
<dbReference type="GO" id="GO:0016285">
    <property type="term" value="F:alanyl aminopeptidase activity"/>
    <property type="evidence" value="ECO:0007669"/>
    <property type="project" value="UniProtKB-EC"/>
</dbReference>
<evidence type="ECO:0000256" key="10">
    <source>
        <dbReference type="ARBA" id="ARBA00022833"/>
    </source>
</evidence>
<dbReference type="InterPro" id="IPR045357">
    <property type="entry name" value="Aminopeptidase_N-like_N"/>
</dbReference>
<dbReference type="InterPro" id="IPR024601">
    <property type="entry name" value="Peptidase_M1_pepN_C"/>
</dbReference>
<comment type="catalytic activity">
    <reaction evidence="1">
        <text>Release of an N-terminal amino acid, Xaa-|-Yaa- from a peptide, amide or arylamide. Xaa is preferably Ala, but may be most amino acids including Pro (slow action). When a terminal hydrophobic residue is followed by a prolyl residue, the two may be released as an intact Xaa-Pro dipeptide.</text>
        <dbReference type="EC" id="3.4.11.2"/>
    </reaction>
</comment>